<proteinExistence type="predicted"/>
<protein>
    <recommendedName>
        <fullName evidence="2">F-box domain-containing protein</fullName>
    </recommendedName>
</protein>
<organism evidence="3 4">
    <name type="scientific">Schizopora paradoxa</name>
    <dbReference type="NCBI Taxonomy" id="27342"/>
    <lineage>
        <taxon>Eukaryota</taxon>
        <taxon>Fungi</taxon>
        <taxon>Dikarya</taxon>
        <taxon>Basidiomycota</taxon>
        <taxon>Agaricomycotina</taxon>
        <taxon>Agaricomycetes</taxon>
        <taxon>Hymenochaetales</taxon>
        <taxon>Schizoporaceae</taxon>
        <taxon>Schizopora</taxon>
    </lineage>
</organism>
<dbReference type="Proteomes" id="UP000053477">
    <property type="component" value="Unassembled WGS sequence"/>
</dbReference>
<feature type="region of interest" description="Disordered" evidence="1">
    <location>
        <begin position="725"/>
        <end position="772"/>
    </location>
</feature>
<dbReference type="AlphaFoldDB" id="A0A0H2RLY9"/>
<dbReference type="InParanoid" id="A0A0H2RLY9"/>
<name>A0A0H2RLY9_9AGAM</name>
<accession>A0A0H2RLY9</accession>
<keyword evidence="4" id="KW-1185">Reference proteome</keyword>
<dbReference type="OrthoDB" id="2269034at2759"/>
<dbReference type="EMBL" id="KQ085968">
    <property type="protein sequence ID" value="KLO12945.1"/>
    <property type="molecule type" value="Genomic_DNA"/>
</dbReference>
<gene>
    <name evidence="3" type="ORF">SCHPADRAFT_940820</name>
</gene>
<feature type="region of interest" description="Disordered" evidence="1">
    <location>
        <begin position="630"/>
        <end position="667"/>
    </location>
</feature>
<evidence type="ECO:0000313" key="4">
    <source>
        <dbReference type="Proteomes" id="UP000053477"/>
    </source>
</evidence>
<dbReference type="Pfam" id="PF00646">
    <property type="entry name" value="F-box"/>
    <property type="match status" value="1"/>
</dbReference>
<dbReference type="Gene3D" id="1.20.1280.50">
    <property type="match status" value="1"/>
</dbReference>
<evidence type="ECO:0000313" key="3">
    <source>
        <dbReference type="EMBL" id="KLO12945.1"/>
    </source>
</evidence>
<sequence>MRGPADPQSIAAKRARRKRKYLQHSKATKNYTLAVSRLPDDVLEDIFFRCGPHPVDLLRSWKGRRGVRNEDNGNCFSYEKPWMSYGNIIRFSHVCQRWRRIIRSAGAFWSYRAISPRSNMPSALIKSLVLDALFVIDLVLGSGESLQPWVRDPKTIARTSVLQAVISTSKSRNFAELIKTAPAPALESLTVASTRNGHHYDQDVGLGRISDPTLFADTVPLLRSVCLISVRVPSNSTILRNLTSLCLCNTDVTGDSKDVDDSRLGHILSVISRCPGLENLVLDKSLPKVIEPPNAARIVLPFLSRLTVLGTSQATYVDGRTGYCLMSCLDHPPLSKLHVGHSPPVAMSAEELIPETMRVAVGDANALIINFHETITTRGVENVEIKFGVVNEACLSSKDESPSQNFSQTSSVMYTIDHNETYSNGWSDMAAIVLSFIHRYLGSKRKSIMALSLELGTRLHGRYRKHKPLHLEKLFGSLPELKVLEVRCALTTMTPLQTEYTLQSEYRQTSSKTSPVLSDIQPDDGLCTDVIHVWALGEEIAEALHSAVVCAEKATDVGEGESAKGGDAKEGREGKVVLPRLTRISFTGAYFNTASTTSQLKRKKSWNASPAFEHLLNYVEHRALNAVEASQGVDETKTSAPTSTSSFTFTASSLSAPPPEVQPRSIGRSIPSLQFSGCFGVRDEYLEKLANLCGANIMSPHALRVTRLHAGALDWDMRDPWYVPLGTPEDDEEIKRETPETAPVESQGEGSSDPVPTSTQAELAGMEAAPADGNIERAENVALNATDAVSYGIQALDLAI</sequence>
<dbReference type="InterPro" id="IPR001810">
    <property type="entry name" value="F-box_dom"/>
</dbReference>
<reference evidence="3 4" key="1">
    <citation type="submission" date="2015-04" db="EMBL/GenBank/DDBJ databases">
        <title>Complete genome sequence of Schizopora paradoxa KUC8140, a cosmopolitan wood degrader in East Asia.</title>
        <authorList>
            <consortium name="DOE Joint Genome Institute"/>
            <person name="Min B."/>
            <person name="Park H."/>
            <person name="Jang Y."/>
            <person name="Kim J.-J."/>
            <person name="Kim K.H."/>
            <person name="Pangilinan J."/>
            <person name="Lipzen A."/>
            <person name="Riley R."/>
            <person name="Grigoriev I.V."/>
            <person name="Spatafora J.W."/>
            <person name="Choi I.-G."/>
        </authorList>
    </citation>
    <scope>NUCLEOTIDE SEQUENCE [LARGE SCALE GENOMIC DNA]</scope>
    <source>
        <strain evidence="3 4">KUC8140</strain>
    </source>
</reference>
<evidence type="ECO:0000259" key="2">
    <source>
        <dbReference type="Pfam" id="PF00646"/>
    </source>
</evidence>
<dbReference type="STRING" id="27342.A0A0H2RLY9"/>
<feature type="domain" description="F-box" evidence="2">
    <location>
        <begin position="82"/>
        <end position="104"/>
    </location>
</feature>
<evidence type="ECO:0000256" key="1">
    <source>
        <dbReference type="SAM" id="MobiDB-lite"/>
    </source>
</evidence>
<feature type="compositionally biased region" description="Low complexity" evidence="1">
    <location>
        <begin position="638"/>
        <end position="655"/>
    </location>
</feature>
<feature type="compositionally biased region" description="Polar residues" evidence="1">
    <location>
        <begin position="748"/>
        <end position="761"/>
    </location>
</feature>